<dbReference type="EMBL" id="LDAU01000195">
    <property type="protein sequence ID" value="KRX00103.1"/>
    <property type="molecule type" value="Genomic_DNA"/>
</dbReference>
<evidence type="ECO:0000313" key="3">
    <source>
        <dbReference type="EMBL" id="KRX00103.1"/>
    </source>
</evidence>
<dbReference type="InParanoid" id="A0A0V0QD23"/>
<evidence type="ECO:0000313" key="4">
    <source>
        <dbReference type="Proteomes" id="UP000054937"/>
    </source>
</evidence>
<dbReference type="AlphaFoldDB" id="A0A0V0QD23"/>
<feature type="region of interest" description="Disordered" evidence="2">
    <location>
        <begin position="1"/>
        <end position="30"/>
    </location>
</feature>
<name>A0A0V0QD23_PSEPJ</name>
<dbReference type="Proteomes" id="UP000054937">
    <property type="component" value="Unassembled WGS sequence"/>
</dbReference>
<organism evidence="3 4">
    <name type="scientific">Pseudocohnilembus persalinus</name>
    <name type="common">Ciliate</name>
    <dbReference type="NCBI Taxonomy" id="266149"/>
    <lineage>
        <taxon>Eukaryota</taxon>
        <taxon>Sar</taxon>
        <taxon>Alveolata</taxon>
        <taxon>Ciliophora</taxon>
        <taxon>Intramacronucleata</taxon>
        <taxon>Oligohymenophorea</taxon>
        <taxon>Scuticociliatia</taxon>
        <taxon>Philasterida</taxon>
        <taxon>Pseudocohnilembidae</taxon>
        <taxon>Pseudocohnilembus</taxon>
    </lineage>
</organism>
<protein>
    <submittedName>
        <fullName evidence="3">Uncharacterized protein</fullName>
    </submittedName>
</protein>
<evidence type="ECO:0000256" key="1">
    <source>
        <dbReference type="SAM" id="Coils"/>
    </source>
</evidence>
<keyword evidence="4" id="KW-1185">Reference proteome</keyword>
<sequence length="312" mass="36812">MDNKENRSKKKRINPQKIDPDELENPSSLNLIDKKIRSQIGESIKVSELEAKKQKEEPYKQITELKNWLQSQNTPESEQKLEEARKEIEELQILIEDKLENLFVSKCTQKFPKLTADEFLTLFEENMLVENEQEIKQTLAKNPKNDQKKNDEKNNNINTIIQINKTITYVNKLLHQDSYFELQTVNIYNKQNTKNKQAKGSKSKQQKKIVDEDDEVIISSSAKLIYFDKKGNEQVVTEIQETEEEPEDYNIKEDFINNLINKEMRFDISQNKKIDKDIIVQGLVEYFSDRINENILIDEPEEFNDQHEKQGK</sequence>
<feature type="coiled-coil region" evidence="1">
    <location>
        <begin position="74"/>
        <end position="101"/>
    </location>
</feature>
<gene>
    <name evidence="3" type="ORF">PPERSA_07210</name>
</gene>
<comment type="caution">
    <text evidence="3">The sequence shown here is derived from an EMBL/GenBank/DDBJ whole genome shotgun (WGS) entry which is preliminary data.</text>
</comment>
<keyword evidence="1" id="KW-0175">Coiled coil</keyword>
<accession>A0A0V0QD23</accession>
<reference evidence="3 4" key="1">
    <citation type="journal article" date="2015" name="Sci. Rep.">
        <title>Genome of the facultative scuticociliatosis pathogen Pseudocohnilembus persalinus provides insight into its virulence through horizontal gene transfer.</title>
        <authorList>
            <person name="Xiong J."/>
            <person name="Wang G."/>
            <person name="Cheng J."/>
            <person name="Tian M."/>
            <person name="Pan X."/>
            <person name="Warren A."/>
            <person name="Jiang C."/>
            <person name="Yuan D."/>
            <person name="Miao W."/>
        </authorList>
    </citation>
    <scope>NUCLEOTIDE SEQUENCE [LARGE SCALE GENOMIC DNA]</scope>
    <source>
        <strain evidence="3">36N120E</strain>
    </source>
</reference>
<evidence type="ECO:0000256" key="2">
    <source>
        <dbReference type="SAM" id="MobiDB-lite"/>
    </source>
</evidence>
<proteinExistence type="predicted"/>